<feature type="transmembrane region" description="Helical" evidence="1">
    <location>
        <begin position="12"/>
        <end position="34"/>
    </location>
</feature>
<dbReference type="RefSeq" id="WP_210353498.1">
    <property type="nucleotide sequence ID" value="NZ_JAEQMU010000001.1"/>
</dbReference>
<protein>
    <submittedName>
        <fullName evidence="2">Uncharacterized protein</fullName>
    </submittedName>
</protein>
<keyword evidence="1" id="KW-0812">Transmembrane</keyword>
<gene>
    <name evidence="2" type="ORF">ACFSQW_12080</name>
</gene>
<accession>A0ABW5L3N3</accession>
<keyword evidence="3" id="KW-1185">Reference proteome</keyword>
<proteinExistence type="predicted"/>
<evidence type="ECO:0000256" key="1">
    <source>
        <dbReference type="SAM" id="Phobius"/>
    </source>
</evidence>
<dbReference type="Proteomes" id="UP001597440">
    <property type="component" value="Unassembled WGS sequence"/>
</dbReference>
<keyword evidence="1" id="KW-1133">Transmembrane helix</keyword>
<feature type="transmembrane region" description="Helical" evidence="1">
    <location>
        <begin position="40"/>
        <end position="60"/>
    </location>
</feature>
<dbReference type="EMBL" id="JBHULD010000014">
    <property type="protein sequence ID" value="MFD2555135.1"/>
    <property type="molecule type" value="Genomic_DNA"/>
</dbReference>
<keyword evidence="1" id="KW-0472">Membrane</keyword>
<sequence length="124" mass="14038">MNQLKAFFEKTFWVWIVLKVILGIAVFIFLINHAKGSSKMNIIAIIYSLLLCSDVFFLIADTHSRGIKRFTGTLSLFFAVVVSFVLLFFGNDTKIGWEMGIAIVVCLVSVGLFDILQIQRNLEE</sequence>
<name>A0ABW5L3N3_9SPHI</name>
<reference evidence="3" key="1">
    <citation type="journal article" date="2019" name="Int. J. Syst. Evol. Microbiol.">
        <title>The Global Catalogue of Microorganisms (GCM) 10K type strain sequencing project: providing services to taxonomists for standard genome sequencing and annotation.</title>
        <authorList>
            <consortium name="The Broad Institute Genomics Platform"/>
            <consortium name="The Broad Institute Genome Sequencing Center for Infectious Disease"/>
            <person name="Wu L."/>
            <person name="Ma J."/>
        </authorList>
    </citation>
    <scope>NUCLEOTIDE SEQUENCE [LARGE SCALE GENOMIC DNA]</scope>
    <source>
        <strain evidence="3">KCTC 52298</strain>
    </source>
</reference>
<feature type="transmembrane region" description="Helical" evidence="1">
    <location>
        <begin position="72"/>
        <end position="89"/>
    </location>
</feature>
<organism evidence="2 3">
    <name type="scientific">Sphingobacterium tabacisoli</name>
    <dbReference type="NCBI Taxonomy" id="2044855"/>
    <lineage>
        <taxon>Bacteria</taxon>
        <taxon>Pseudomonadati</taxon>
        <taxon>Bacteroidota</taxon>
        <taxon>Sphingobacteriia</taxon>
        <taxon>Sphingobacteriales</taxon>
        <taxon>Sphingobacteriaceae</taxon>
        <taxon>Sphingobacterium</taxon>
    </lineage>
</organism>
<comment type="caution">
    <text evidence="2">The sequence shown here is derived from an EMBL/GenBank/DDBJ whole genome shotgun (WGS) entry which is preliminary data.</text>
</comment>
<evidence type="ECO:0000313" key="2">
    <source>
        <dbReference type="EMBL" id="MFD2555135.1"/>
    </source>
</evidence>
<feature type="transmembrane region" description="Helical" evidence="1">
    <location>
        <begin position="95"/>
        <end position="116"/>
    </location>
</feature>
<evidence type="ECO:0000313" key="3">
    <source>
        <dbReference type="Proteomes" id="UP001597440"/>
    </source>
</evidence>